<accession>C1HDJ1</accession>
<gene>
    <name evidence="1" type="ORF">PAAG_08832</name>
</gene>
<proteinExistence type="predicted"/>
<dbReference type="eggNOG" id="KOG0017">
    <property type="taxonomic scope" value="Eukaryota"/>
</dbReference>
<dbReference type="GeneID" id="9092453"/>
<reference evidence="1 2" key="1">
    <citation type="journal article" date="2011" name="PLoS Genet.">
        <title>Comparative genomic analysis of human fungal pathogens causing paracoccidioidomycosis.</title>
        <authorList>
            <person name="Desjardins C.A."/>
            <person name="Champion M.D."/>
            <person name="Holder J.W."/>
            <person name="Muszewska A."/>
            <person name="Goldberg J."/>
            <person name="Bailao A.M."/>
            <person name="Brigido M.M."/>
            <person name="Ferreira M.E."/>
            <person name="Garcia A.M."/>
            <person name="Grynberg M."/>
            <person name="Gujja S."/>
            <person name="Heiman D.I."/>
            <person name="Henn M.R."/>
            <person name="Kodira C.D."/>
            <person name="Leon-Narvaez H."/>
            <person name="Longo L.V."/>
            <person name="Ma L.J."/>
            <person name="Malavazi I."/>
            <person name="Matsuo A.L."/>
            <person name="Morais F.V."/>
            <person name="Pereira M."/>
            <person name="Rodriguez-Brito S."/>
            <person name="Sakthikumar S."/>
            <person name="Salem-Izacc S.M."/>
            <person name="Sykes S.M."/>
            <person name="Teixeira M.M."/>
            <person name="Vallejo M.C."/>
            <person name="Walter M.E."/>
            <person name="Yandava C."/>
            <person name="Young S."/>
            <person name="Zeng Q."/>
            <person name="Zucker J."/>
            <person name="Felipe M.S."/>
            <person name="Goldman G.H."/>
            <person name="Haas B.J."/>
            <person name="McEwen J.G."/>
            <person name="Nino-Vega G."/>
            <person name="Puccia R."/>
            <person name="San-Blas G."/>
            <person name="Soares C.M."/>
            <person name="Birren B.W."/>
            <person name="Cuomo C.A."/>
        </authorList>
    </citation>
    <scope>NUCLEOTIDE SEQUENCE [LARGE SCALE GENOMIC DNA]</scope>
    <source>
        <strain evidence="2">ATCC MYA-826 / Pb01</strain>
    </source>
</reference>
<dbReference type="VEuPathDB" id="FungiDB:PAAG_08832"/>
<evidence type="ECO:0000313" key="1">
    <source>
        <dbReference type="EMBL" id="EEH39563.2"/>
    </source>
</evidence>
<dbReference type="Proteomes" id="UP000002059">
    <property type="component" value="Partially assembled WGS sequence"/>
</dbReference>
<dbReference type="HOGENOM" id="CLU_1778039_0_0_1"/>
<dbReference type="EMBL" id="KN294040">
    <property type="protein sequence ID" value="EEH39563.2"/>
    <property type="molecule type" value="Genomic_DNA"/>
</dbReference>
<dbReference type="OrthoDB" id="4206436at2759"/>
<organism evidence="1 2">
    <name type="scientific">Paracoccidioides lutzii (strain ATCC MYA-826 / Pb01)</name>
    <name type="common">Paracoccidioides brasiliensis</name>
    <dbReference type="NCBI Taxonomy" id="502779"/>
    <lineage>
        <taxon>Eukaryota</taxon>
        <taxon>Fungi</taxon>
        <taxon>Dikarya</taxon>
        <taxon>Ascomycota</taxon>
        <taxon>Pezizomycotina</taxon>
        <taxon>Eurotiomycetes</taxon>
        <taxon>Eurotiomycetidae</taxon>
        <taxon>Onygenales</taxon>
        <taxon>Ajellomycetaceae</taxon>
        <taxon>Paracoccidioides</taxon>
    </lineage>
</organism>
<keyword evidence="2" id="KW-1185">Reference proteome</keyword>
<protein>
    <submittedName>
        <fullName evidence="1">Uncharacterized protein</fullName>
    </submittedName>
</protein>
<dbReference type="RefSeq" id="XP_015701441.1">
    <property type="nucleotide sequence ID" value="XM_015846644.1"/>
</dbReference>
<dbReference type="AlphaFoldDB" id="C1HDJ1"/>
<name>C1HDJ1_PARBA</name>
<sequence length="146" mass="16378">MNMIKSLVKNEPQGFVKDFDQIIQICEYEMISTTIMKKQYQNIFNINEIEKQKCKRFKCQIGQKVEGLTSEKVQSLLVDSIKSTESVEQGVAVRGRLAVAPGDVTAARDRSIQIGSISLVPKGCSGGFFRGRPRKHRRGGRSGGRW</sequence>
<dbReference type="KEGG" id="pbl:PAAG_08832"/>
<evidence type="ECO:0000313" key="2">
    <source>
        <dbReference type="Proteomes" id="UP000002059"/>
    </source>
</evidence>